<evidence type="ECO:0000313" key="9">
    <source>
        <dbReference type="Proteomes" id="UP000317171"/>
    </source>
</evidence>
<feature type="domain" description="DUF1585" evidence="2">
    <location>
        <begin position="1324"/>
        <end position="1398"/>
    </location>
</feature>
<evidence type="ECO:0000259" key="2">
    <source>
        <dbReference type="Pfam" id="PF07624"/>
    </source>
</evidence>
<reference evidence="8 9" key="1">
    <citation type="submission" date="2019-02" db="EMBL/GenBank/DDBJ databases">
        <title>Deep-cultivation of Planctomycetes and their phenomic and genomic characterization uncovers novel biology.</title>
        <authorList>
            <person name="Wiegand S."/>
            <person name="Jogler M."/>
            <person name="Boedeker C."/>
            <person name="Pinto D."/>
            <person name="Vollmers J."/>
            <person name="Rivas-Marin E."/>
            <person name="Kohn T."/>
            <person name="Peeters S.H."/>
            <person name="Heuer A."/>
            <person name="Rast P."/>
            <person name="Oberbeckmann S."/>
            <person name="Bunk B."/>
            <person name="Jeske O."/>
            <person name="Meyerdierks A."/>
            <person name="Storesund J.E."/>
            <person name="Kallscheuer N."/>
            <person name="Luecker S."/>
            <person name="Lage O.M."/>
            <person name="Pohl T."/>
            <person name="Merkel B.J."/>
            <person name="Hornburger P."/>
            <person name="Mueller R.-W."/>
            <person name="Bruemmer F."/>
            <person name="Labrenz M."/>
            <person name="Spormann A.M."/>
            <person name="Op den Camp H."/>
            <person name="Overmann J."/>
            <person name="Amann R."/>
            <person name="Jetten M.S.M."/>
            <person name="Mascher T."/>
            <person name="Medema M.H."/>
            <person name="Devos D.P."/>
            <person name="Kaster A.-K."/>
            <person name="Ovreas L."/>
            <person name="Rohde M."/>
            <person name="Galperin M.Y."/>
            <person name="Jogler C."/>
        </authorList>
    </citation>
    <scope>NUCLEOTIDE SEQUENCE [LARGE SCALE GENOMIC DNA]</scope>
    <source>
        <strain evidence="8 9">Pan241w</strain>
    </source>
</reference>
<feature type="chain" id="PRO_5021742123" evidence="1">
    <location>
        <begin position="24"/>
        <end position="1416"/>
    </location>
</feature>
<keyword evidence="9" id="KW-1185">Reference proteome</keyword>
<dbReference type="Pfam" id="PF07627">
    <property type="entry name" value="PSCyt3"/>
    <property type="match status" value="1"/>
</dbReference>
<dbReference type="Pfam" id="PF07626">
    <property type="entry name" value="PSD3"/>
    <property type="match status" value="1"/>
</dbReference>
<dbReference type="Pfam" id="PF07635">
    <property type="entry name" value="PSCyt1"/>
    <property type="match status" value="1"/>
</dbReference>
<evidence type="ECO:0000256" key="1">
    <source>
        <dbReference type="SAM" id="SignalP"/>
    </source>
</evidence>
<feature type="domain" description="DUF1588" evidence="4">
    <location>
        <begin position="1213"/>
        <end position="1310"/>
    </location>
</feature>
<proteinExistence type="predicted"/>
<name>A0A517RGS7_9PLAN</name>
<feature type="domain" description="Cytochrome C Planctomycete-type" evidence="6">
    <location>
        <begin position="50"/>
        <end position="97"/>
    </location>
</feature>
<dbReference type="Pfam" id="PF07631">
    <property type="entry name" value="PSD4"/>
    <property type="match status" value="1"/>
</dbReference>
<evidence type="ECO:0000259" key="4">
    <source>
        <dbReference type="Pfam" id="PF07627"/>
    </source>
</evidence>
<dbReference type="InterPro" id="IPR013039">
    <property type="entry name" value="DUF1588"/>
</dbReference>
<dbReference type="RefSeq" id="WP_145217375.1">
    <property type="nucleotide sequence ID" value="NZ_CP036269.1"/>
</dbReference>
<gene>
    <name evidence="8" type="ORF">Pan241w_31780</name>
</gene>
<dbReference type="InterPro" id="IPR013042">
    <property type="entry name" value="DUF1592"/>
</dbReference>
<dbReference type="InterPro" id="IPR011478">
    <property type="entry name" value="DUF1585"/>
</dbReference>
<dbReference type="InterPro" id="IPR011429">
    <property type="entry name" value="Cyt_c_Planctomycete-type"/>
</dbReference>
<evidence type="ECO:0000259" key="7">
    <source>
        <dbReference type="Pfam" id="PF07637"/>
    </source>
</evidence>
<dbReference type="EMBL" id="CP036269">
    <property type="protein sequence ID" value="QDT43081.1"/>
    <property type="molecule type" value="Genomic_DNA"/>
</dbReference>
<feature type="signal peptide" evidence="1">
    <location>
        <begin position="1"/>
        <end position="23"/>
    </location>
</feature>
<dbReference type="Pfam" id="PF07637">
    <property type="entry name" value="PSD5"/>
    <property type="match status" value="1"/>
</dbReference>
<feature type="domain" description="DUF1592" evidence="5">
    <location>
        <begin position="1067"/>
        <end position="1193"/>
    </location>
</feature>
<dbReference type="InterPro" id="IPR013043">
    <property type="entry name" value="DUF1595"/>
</dbReference>
<feature type="domain" description="DUF1595" evidence="7">
    <location>
        <begin position="998"/>
        <end position="1055"/>
    </location>
</feature>
<evidence type="ECO:0000259" key="5">
    <source>
        <dbReference type="Pfam" id="PF07631"/>
    </source>
</evidence>
<evidence type="ECO:0000259" key="3">
    <source>
        <dbReference type="Pfam" id="PF07626"/>
    </source>
</evidence>
<dbReference type="Proteomes" id="UP000317171">
    <property type="component" value="Chromosome"/>
</dbReference>
<dbReference type="OrthoDB" id="175242at2"/>
<accession>A0A517RGS7</accession>
<sequence length="1416" mass="158250" precursor="true">MTSVSRITFISVILAIASVSSSAQESTATRFAALQAQLQTSQKAVLRKYCFDCHSPSEKQGELDLARFQTVQQIRQDIVPWQRVVEMLDDGEMPPKDAKLQPTQAELKSLRQWVQAVLDTEAKANAGDPGPVVLRRLNNAEYTYTIQDLTGVPLQPAKEFPVDSAAGEGFTNVGNSLVMSPSLVQKYLEAAKGIAKHAVLLPNGIEFSSRTSRRDWTNEKLAAIRNFYARFTDSNGGTAVNLQGIQFKTNGGGRLPLEKYLRATLKERNSLKSGKKSVEDVARENTLNEKYLRTLWNALNDKTPSRILDLIRTKWETAKPEDATEIAADITQWQQALWRFTTIGHIGKKNGPTAWQVPVQPVATRQEFRVKVPTVEEKKDLSLYLVASTVGDGNKDDYAVWEKARFVAPGRPDLPLRDVKNVVSVLSAYRDRILENAAASLNASVEAGEKADDRQLELLAQKNGIERVVLGAWLSYLGMHQQEVSIDSYITSKMEQAQNYDFIKGWVGKNALSVVANSSDQSVRIPGEVQPHSVAVHPTPKLRVVVGWKSPVTDTVKVTGHVKRAHIGCGNGVTWRLILHRGGTRQLLASGTASSAKAAVLGPFEKLVVRQGDLLSLSIGPRDGNHSCDLTAIDLTISSESKGNNKWNLAEDVSSNILDGNPHADQQGNQAVWHFYSELDDGKSEATIPAGSLLARWQVAPSIEMKKQLADQLQTLISNGTGNLPADSPDAKLYQQMTSLNGPFFASVRKQLLTNPKALSFSDSNSKYGLPQILFGKHPLGATIPSTDLCVQAPSMLELTVPADLVDGYEFVVTGTLHEKTSPQGTVQLKVLKDKPQQLTDLTAGSFKRSGRKSSWSDGESAVIPLSPILVTENSEVKKEVLAQFEEFRQLFPAALCYTKIVPVDEVVTLTLFYREDSQLQRLMLNDEEVTELNKLWNDLHYVSRSPLIQVDAYEQLWQFATQDADPSAFTPMREGIMQRANEFKALQLKTEPVHVKAVFDFAEQAWRRPLLSAEREQLPALYTQFREQDLSHEEAVHMLLARVLVSPAFLYRSERVSSGAKPTSVSDWELASRLSYFLWSSLPDAELRRLAAQNKLHQPDVLKAQVNRMLRDPKMRRMAIEYGCQWLHIRDFDQFDEKSQRHFPEFADLRSDMYEEVIRFFTALFQQDRSVVEILDADYTFVNGPLAEFYGLPGEKQEKVWERITGVKKQSRGGILAMAATLSKQSGASRTSPILRGNWVSEFLLGEKLPRPPKDVPVLPEEVPKNMTERQLIEQHSSNPGCAKCHERIDGFGFTLEQFDSIGRLRSKDSSGHEIDVSAVLPDGTRVSGLEGLRHYLLSDRRDDFLRTFQRRLLGYALGRSVQLSDEPLLNEMLQKMTEDEYRISTAIQTIVLSPQFRMIRGADHKYLSSVSEND</sequence>
<dbReference type="KEGG" id="gaz:Pan241w_31780"/>
<feature type="domain" description="DUF1587" evidence="3">
    <location>
        <begin position="135"/>
        <end position="199"/>
    </location>
</feature>
<organism evidence="8 9">
    <name type="scientific">Gimesia alba</name>
    <dbReference type="NCBI Taxonomy" id="2527973"/>
    <lineage>
        <taxon>Bacteria</taxon>
        <taxon>Pseudomonadati</taxon>
        <taxon>Planctomycetota</taxon>
        <taxon>Planctomycetia</taxon>
        <taxon>Planctomycetales</taxon>
        <taxon>Planctomycetaceae</taxon>
        <taxon>Gimesia</taxon>
    </lineage>
</organism>
<evidence type="ECO:0000313" key="8">
    <source>
        <dbReference type="EMBL" id="QDT43081.1"/>
    </source>
</evidence>
<evidence type="ECO:0000259" key="6">
    <source>
        <dbReference type="Pfam" id="PF07635"/>
    </source>
</evidence>
<dbReference type="Pfam" id="PF07624">
    <property type="entry name" value="PSD2"/>
    <property type="match status" value="1"/>
</dbReference>
<keyword evidence="1" id="KW-0732">Signal</keyword>
<dbReference type="InterPro" id="IPR013036">
    <property type="entry name" value="DUF1587"/>
</dbReference>
<protein>
    <submittedName>
        <fullName evidence="8">Planctomycete cytochrome C</fullName>
    </submittedName>
</protein>